<organism evidence="1">
    <name type="scientific">Petromyces alliaceus</name>
    <name type="common">Aspergillus alliaceus</name>
    <dbReference type="NCBI Taxonomy" id="209559"/>
    <lineage>
        <taxon>Eukaryota</taxon>
        <taxon>Fungi</taxon>
        <taxon>Dikarya</taxon>
        <taxon>Ascomycota</taxon>
        <taxon>Pezizomycotina</taxon>
        <taxon>Eurotiomycetes</taxon>
        <taxon>Eurotiomycetidae</taxon>
        <taxon>Eurotiales</taxon>
        <taxon>Aspergillaceae</taxon>
        <taxon>Aspergillus</taxon>
        <taxon>Aspergillus subgen. Circumdati</taxon>
    </lineage>
</organism>
<protein>
    <submittedName>
        <fullName evidence="1">Uncharacterized protein</fullName>
    </submittedName>
</protein>
<dbReference type="AlphaFoldDB" id="A0A5N7CAE8"/>
<proteinExistence type="predicted"/>
<accession>A0A5N7CAE8</accession>
<name>A0A5N7CAE8_PETAA</name>
<dbReference type="EMBL" id="ML735248">
    <property type="protein sequence ID" value="KAE8391112.1"/>
    <property type="molecule type" value="Genomic_DNA"/>
</dbReference>
<reference evidence="1" key="1">
    <citation type="submission" date="2019-04" db="EMBL/GenBank/DDBJ databases">
        <title>Friends and foes A comparative genomics studyof 23 Aspergillus species from section Flavi.</title>
        <authorList>
            <consortium name="DOE Joint Genome Institute"/>
            <person name="Kjaerbolling I."/>
            <person name="Vesth T."/>
            <person name="Frisvad J.C."/>
            <person name="Nybo J.L."/>
            <person name="Theobald S."/>
            <person name="Kildgaard S."/>
            <person name="Isbrandt T."/>
            <person name="Kuo A."/>
            <person name="Sato A."/>
            <person name="Lyhne E.K."/>
            <person name="Kogle M.E."/>
            <person name="Wiebenga A."/>
            <person name="Kun R.S."/>
            <person name="Lubbers R.J."/>
            <person name="Makela M.R."/>
            <person name="Barry K."/>
            <person name="Chovatia M."/>
            <person name="Clum A."/>
            <person name="Daum C."/>
            <person name="Haridas S."/>
            <person name="He G."/>
            <person name="LaButti K."/>
            <person name="Lipzen A."/>
            <person name="Mondo S."/>
            <person name="Riley R."/>
            <person name="Salamov A."/>
            <person name="Simmons B.A."/>
            <person name="Magnuson J.K."/>
            <person name="Henrissat B."/>
            <person name="Mortensen U.H."/>
            <person name="Larsen T.O."/>
            <person name="Devries R.P."/>
            <person name="Grigoriev I.V."/>
            <person name="Machida M."/>
            <person name="Baker S.E."/>
            <person name="Andersen M.R."/>
        </authorList>
    </citation>
    <scope>NUCLEOTIDE SEQUENCE [LARGE SCALE GENOMIC DNA]</scope>
    <source>
        <strain evidence="1">IBT 14317</strain>
    </source>
</reference>
<dbReference type="OrthoDB" id="10016792at2759"/>
<dbReference type="Proteomes" id="UP000326877">
    <property type="component" value="Unassembled WGS sequence"/>
</dbReference>
<gene>
    <name evidence="1" type="ORF">BDV23DRAFT_182823</name>
</gene>
<evidence type="ECO:0000313" key="1">
    <source>
        <dbReference type="EMBL" id="KAE8391112.1"/>
    </source>
</evidence>
<sequence>MQARRSAVGNYSSDVQLLISYLANSETLDSQKKDIIRGVYNELKLAHLTMTAFMRILYTNSLTTMQLWLKKMQRAYTFIAMYEQNIIGHAMDGFVFLQFTYDILNMFGRTSTATTPNASRPGASLCSHIRE</sequence>